<organism evidence="1 2">
    <name type="scientific">Lentibacillus amyloliquefaciens</name>
    <dbReference type="NCBI Taxonomy" id="1472767"/>
    <lineage>
        <taxon>Bacteria</taxon>
        <taxon>Bacillati</taxon>
        <taxon>Bacillota</taxon>
        <taxon>Bacilli</taxon>
        <taxon>Bacillales</taxon>
        <taxon>Bacillaceae</taxon>
        <taxon>Lentibacillus</taxon>
    </lineage>
</organism>
<sequence>MQTDETIKLIGNKVSVSEQDLFKHVYRAIGMKGRVNRTIDENYIRQHTKVSTLIYHPFWLAKTLVIADRPPFPPRTLPNMIFVDAVSGYRGVFSRIPPISEQETNLSDLVQMRISEKGEAVRYVKNVQEKQINRSYILKKPRHQIKEVFLVYLPLWKVAVRSELINETFYINANTGESEKFMAQRWQNGKDLLQPLQKK</sequence>
<dbReference type="EMBL" id="CP013862">
    <property type="protein sequence ID" value="ALX47271.1"/>
    <property type="molecule type" value="Genomic_DNA"/>
</dbReference>
<keyword evidence="2" id="KW-1185">Reference proteome</keyword>
<dbReference type="RefSeq" id="WP_068440474.1">
    <property type="nucleotide sequence ID" value="NZ_CP013862.1"/>
</dbReference>
<name>A0A0U4EV88_9BACI</name>
<proteinExistence type="predicted"/>
<evidence type="ECO:0000313" key="1">
    <source>
        <dbReference type="EMBL" id="ALX47271.1"/>
    </source>
</evidence>
<dbReference type="STRING" id="1472767.AOX59_00845"/>
<accession>A0A0U4EV88</accession>
<protein>
    <submittedName>
        <fullName evidence="1">Uncharacterized protein</fullName>
    </submittedName>
</protein>
<evidence type="ECO:0000313" key="2">
    <source>
        <dbReference type="Proteomes" id="UP000050331"/>
    </source>
</evidence>
<gene>
    <name evidence="1" type="ORF">AOX59_00845</name>
</gene>
<dbReference type="OrthoDB" id="2964766at2"/>
<dbReference type="KEGG" id="lao:AOX59_00845"/>
<dbReference type="AlphaFoldDB" id="A0A0U4EV88"/>
<dbReference type="Proteomes" id="UP000050331">
    <property type="component" value="Chromosome"/>
</dbReference>
<reference evidence="1 2" key="1">
    <citation type="submission" date="2016-01" db="EMBL/GenBank/DDBJ databases">
        <title>Complete genome sequence of strain Lentibacillus amyloliquefaciens LAM0015T isolated from saline sediment.</title>
        <authorList>
            <person name="Wang J.-L."/>
            <person name="He M.-X."/>
        </authorList>
    </citation>
    <scope>NUCLEOTIDE SEQUENCE [LARGE SCALE GENOMIC DNA]</scope>
    <source>
        <strain evidence="1 2">LAM0015</strain>
    </source>
</reference>